<dbReference type="SUPFAM" id="SSF53098">
    <property type="entry name" value="Ribonuclease H-like"/>
    <property type="match status" value="1"/>
</dbReference>
<dbReference type="EMBL" id="PDXF01000200">
    <property type="protein sequence ID" value="RYN85208.1"/>
    <property type="molecule type" value="Genomic_DNA"/>
</dbReference>
<gene>
    <name evidence="8" type="ORF">AA0119_g13300</name>
</gene>
<organism evidence="8 9">
    <name type="scientific">Alternaria tenuissima</name>
    <dbReference type="NCBI Taxonomy" id="119927"/>
    <lineage>
        <taxon>Eukaryota</taxon>
        <taxon>Fungi</taxon>
        <taxon>Dikarya</taxon>
        <taxon>Ascomycota</taxon>
        <taxon>Pezizomycotina</taxon>
        <taxon>Dothideomycetes</taxon>
        <taxon>Pleosporomycetidae</taxon>
        <taxon>Pleosporales</taxon>
        <taxon>Pleosporineae</taxon>
        <taxon>Pleosporaceae</taxon>
        <taxon>Alternaria</taxon>
        <taxon>Alternaria sect. Alternaria</taxon>
        <taxon>Alternaria alternata complex</taxon>
    </lineage>
</organism>
<comment type="subcellular location">
    <subcellularLocation>
        <location evidence="1">Nucleus</location>
    </subcellularLocation>
</comment>
<keyword evidence="5" id="KW-0539">Nucleus</keyword>
<dbReference type="PANTHER" id="PTHR46481:SF10">
    <property type="entry name" value="ZINC FINGER BED DOMAIN-CONTAINING PROTEIN 39"/>
    <property type="match status" value="1"/>
</dbReference>
<evidence type="ECO:0000256" key="3">
    <source>
        <dbReference type="ARBA" id="ARBA00022771"/>
    </source>
</evidence>
<keyword evidence="4" id="KW-0862">Zinc</keyword>
<evidence type="ECO:0000256" key="2">
    <source>
        <dbReference type="ARBA" id="ARBA00022723"/>
    </source>
</evidence>
<evidence type="ECO:0000256" key="6">
    <source>
        <dbReference type="SAM" id="MobiDB-lite"/>
    </source>
</evidence>
<dbReference type="InterPro" id="IPR008906">
    <property type="entry name" value="HATC_C_dom"/>
</dbReference>
<dbReference type="Proteomes" id="UP000293195">
    <property type="component" value="Unassembled WGS sequence"/>
</dbReference>
<evidence type="ECO:0000256" key="5">
    <source>
        <dbReference type="ARBA" id="ARBA00023242"/>
    </source>
</evidence>
<proteinExistence type="predicted"/>
<protein>
    <recommendedName>
        <fullName evidence="7">HAT C-terminal dimerisation domain-containing protein</fullName>
    </recommendedName>
</protein>
<keyword evidence="2" id="KW-0479">Metal-binding</keyword>
<keyword evidence="9" id="KW-1185">Reference proteome</keyword>
<feature type="domain" description="HAT C-terminal dimerisation" evidence="7">
    <location>
        <begin position="454"/>
        <end position="521"/>
    </location>
</feature>
<dbReference type="PANTHER" id="PTHR46481">
    <property type="entry name" value="ZINC FINGER BED DOMAIN-CONTAINING PROTEIN 4"/>
    <property type="match status" value="1"/>
</dbReference>
<dbReference type="InterPro" id="IPR052035">
    <property type="entry name" value="ZnF_BED_domain_contain"/>
</dbReference>
<comment type="caution">
    <text evidence="8">The sequence shown here is derived from an EMBL/GenBank/DDBJ whole genome shotgun (WGS) entry which is preliminary data.</text>
</comment>
<feature type="region of interest" description="Disordered" evidence="6">
    <location>
        <begin position="182"/>
        <end position="208"/>
    </location>
</feature>
<evidence type="ECO:0000313" key="9">
    <source>
        <dbReference type="Proteomes" id="UP000293195"/>
    </source>
</evidence>
<reference evidence="9" key="1">
    <citation type="journal article" date="2019" name="bioRxiv">
        <title>Genomics, evolutionary history and diagnostics of the Alternaria alternata species group including apple and Asian pear pathotypes.</title>
        <authorList>
            <person name="Armitage A.D."/>
            <person name="Cockerton H.M."/>
            <person name="Sreenivasaprasad S."/>
            <person name="Woodhall J.W."/>
            <person name="Lane C.R."/>
            <person name="Harrison R.J."/>
            <person name="Clarkson J.P."/>
        </authorList>
    </citation>
    <scope>NUCLEOTIDE SEQUENCE [LARGE SCALE GENOMIC DNA]</scope>
    <source>
        <strain evidence="9">FERA 635</strain>
    </source>
</reference>
<evidence type="ECO:0000256" key="4">
    <source>
        <dbReference type="ARBA" id="ARBA00022833"/>
    </source>
</evidence>
<keyword evidence="3" id="KW-0863">Zinc-finger</keyword>
<sequence>MVRLLASNYDLYIEQLKGSLSTAVSQVHISTDLWTSPHRHALLAVCTHWVDGDYKLQKALLALPECRFTHSGEQQSNLVLSTLERFNIQSRIGYHTGDNATSNNTCLQALAFQLKDKYAVSFNPVHRRVRCIGHIINLSLQAFLLASSKEALVAALESASEITSDEPLERFSQVLASRRESRDTSLSCAQERSQRGRRRRDSWSSQGSTPDDFGGIWNMPALGKLHGLAVWLHSSSIHSDLWDKAVDIRLGIDNTTRWSSWYQVIHRAIEKQDQIKAFMIDHETQIGNDRLLASDWDLLGKAHAFLQPFASATLYAEGSMSSISQSLLIMDLLLLHYEQQKEYYSADGNNHDPLYAAALLLDPSKRDAYIKQNWRKEWYEPASVGANSVWEADFNINLTSDSPAVPVPMGPPPKKFGQELMRLMRHIEVKLPTSRDADDFMAFVTSPPSAISGTPLQWWCQAEQRARYPRLSRMAITILSIPAESAEAERTFSGARRTCSWERLRLKCATIELIECIGNWLREGHILPLSQNGLGLPMGPASDDRMEELDDELIDVIEWL</sequence>
<evidence type="ECO:0000313" key="8">
    <source>
        <dbReference type="EMBL" id="RYN85208.1"/>
    </source>
</evidence>
<dbReference type="InterPro" id="IPR012337">
    <property type="entry name" value="RNaseH-like_sf"/>
</dbReference>
<name>A0ABY0FP78_9PLEO</name>
<dbReference type="Pfam" id="PF05699">
    <property type="entry name" value="Dimer_Tnp_hAT"/>
    <property type="match status" value="1"/>
</dbReference>
<evidence type="ECO:0000259" key="7">
    <source>
        <dbReference type="Pfam" id="PF05699"/>
    </source>
</evidence>
<evidence type="ECO:0000256" key="1">
    <source>
        <dbReference type="ARBA" id="ARBA00004123"/>
    </source>
</evidence>
<accession>A0ABY0FP78</accession>